<evidence type="ECO:0000313" key="9">
    <source>
        <dbReference type="EMBL" id="NRS91566.1"/>
    </source>
</evidence>
<proteinExistence type="inferred from homology"/>
<feature type="transmembrane region" description="Helical" evidence="7">
    <location>
        <begin position="7"/>
        <end position="26"/>
    </location>
</feature>
<dbReference type="Gene3D" id="3.30.240.20">
    <property type="entry name" value="bsu07140 like domains"/>
    <property type="match status" value="1"/>
</dbReference>
<protein>
    <submittedName>
        <fullName evidence="9">Uncharacterized membrane protein YcaP (DUF421 family)</fullName>
    </submittedName>
</protein>
<gene>
    <name evidence="9" type="ORF">HNQ03_000633</name>
</gene>
<dbReference type="GO" id="GO:0005886">
    <property type="term" value="C:plasma membrane"/>
    <property type="evidence" value="ECO:0007669"/>
    <property type="project" value="UniProtKB-SubCell"/>
</dbReference>
<dbReference type="AlphaFoldDB" id="A0A8J8G5S7"/>
<dbReference type="Pfam" id="PF04239">
    <property type="entry name" value="DUF421"/>
    <property type="match status" value="1"/>
</dbReference>
<keyword evidence="6 7" id="KW-0472">Membrane</keyword>
<evidence type="ECO:0000259" key="8">
    <source>
        <dbReference type="Pfam" id="PF04239"/>
    </source>
</evidence>
<sequence>MNPFLDVALRSIAVYFFMFAAIRIFGKNQLSQLNAGDIVLLLLISNAVQNAMVGSNNSLEGGLVAATVLFALNFLVKKIIFKNPIIKSLIESDPVVLIKDGIVDNIKMKEQQVSFDELEEVVREHGVENIGDVKLAVLEVDGNISVISMDIENNQTKFTHHKRKFPRKSHKY</sequence>
<evidence type="ECO:0000256" key="1">
    <source>
        <dbReference type="ARBA" id="ARBA00004651"/>
    </source>
</evidence>
<feature type="domain" description="YetF C-terminal" evidence="8">
    <location>
        <begin position="82"/>
        <end position="152"/>
    </location>
</feature>
<evidence type="ECO:0000256" key="3">
    <source>
        <dbReference type="ARBA" id="ARBA00022475"/>
    </source>
</evidence>
<keyword evidence="10" id="KW-1185">Reference proteome</keyword>
<keyword evidence="5 7" id="KW-1133">Transmembrane helix</keyword>
<evidence type="ECO:0000256" key="2">
    <source>
        <dbReference type="ARBA" id="ARBA00006448"/>
    </source>
</evidence>
<feature type="transmembrane region" description="Helical" evidence="7">
    <location>
        <begin position="61"/>
        <end position="80"/>
    </location>
</feature>
<dbReference type="Proteomes" id="UP000610746">
    <property type="component" value="Unassembled WGS sequence"/>
</dbReference>
<organism evidence="9 10">
    <name type="scientific">Frigoriflavimonas asaccharolytica</name>
    <dbReference type="NCBI Taxonomy" id="2735899"/>
    <lineage>
        <taxon>Bacteria</taxon>
        <taxon>Pseudomonadati</taxon>
        <taxon>Bacteroidota</taxon>
        <taxon>Flavobacteriia</taxon>
        <taxon>Flavobacteriales</taxon>
        <taxon>Weeksellaceae</taxon>
        <taxon>Frigoriflavimonas</taxon>
    </lineage>
</organism>
<reference evidence="9" key="1">
    <citation type="submission" date="2020-05" db="EMBL/GenBank/DDBJ databases">
        <title>Genomic Encyclopedia of Type Strains, Phase IV (KMG-V): Genome sequencing to study the core and pangenomes of soil and plant-associated prokaryotes.</title>
        <authorList>
            <person name="Whitman W."/>
        </authorList>
    </citation>
    <scope>NUCLEOTIDE SEQUENCE</scope>
    <source>
        <strain evidence="9">16F</strain>
    </source>
</reference>
<evidence type="ECO:0000256" key="7">
    <source>
        <dbReference type="SAM" id="Phobius"/>
    </source>
</evidence>
<dbReference type="PANTHER" id="PTHR34582:SF6">
    <property type="entry name" value="UPF0702 TRANSMEMBRANE PROTEIN YCAP"/>
    <property type="match status" value="1"/>
</dbReference>
<dbReference type="InterPro" id="IPR007353">
    <property type="entry name" value="DUF421"/>
</dbReference>
<dbReference type="InterPro" id="IPR023090">
    <property type="entry name" value="UPF0702_alpha/beta_dom_sf"/>
</dbReference>
<name>A0A8J8G5S7_9FLAO</name>
<comment type="subcellular location">
    <subcellularLocation>
        <location evidence="1">Cell membrane</location>
        <topology evidence="1">Multi-pass membrane protein</topology>
    </subcellularLocation>
</comment>
<keyword evidence="4 7" id="KW-0812">Transmembrane</keyword>
<evidence type="ECO:0000313" key="10">
    <source>
        <dbReference type="Proteomes" id="UP000610746"/>
    </source>
</evidence>
<keyword evidence="3" id="KW-1003">Cell membrane</keyword>
<dbReference type="EMBL" id="JABSNO010000003">
    <property type="protein sequence ID" value="NRS91566.1"/>
    <property type="molecule type" value="Genomic_DNA"/>
</dbReference>
<accession>A0A8J8G5S7</accession>
<evidence type="ECO:0000256" key="6">
    <source>
        <dbReference type="ARBA" id="ARBA00023136"/>
    </source>
</evidence>
<dbReference type="RefSeq" id="WP_173778190.1">
    <property type="nucleotide sequence ID" value="NZ_JABSNO010000003.1"/>
</dbReference>
<comment type="caution">
    <text evidence="9">The sequence shown here is derived from an EMBL/GenBank/DDBJ whole genome shotgun (WGS) entry which is preliminary data.</text>
</comment>
<evidence type="ECO:0000256" key="5">
    <source>
        <dbReference type="ARBA" id="ARBA00022989"/>
    </source>
</evidence>
<dbReference type="PANTHER" id="PTHR34582">
    <property type="entry name" value="UPF0702 TRANSMEMBRANE PROTEIN YCAP"/>
    <property type="match status" value="1"/>
</dbReference>
<evidence type="ECO:0000256" key="4">
    <source>
        <dbReference type="ARBA" id="ARBA00022692"/>
    </source>
</evidence>
<comment type="similarity">
    <text evidence="2">Belongs to the UPF0702 family.</text>
</comment>